<feature type="transmembrane region" description="Helical" evidence="6">
    <location>
        <begin position="363"/>
        <end position="383"/>
    </location>
</feature>
<keyword evidence="3 6" id="KW-0812">Transmembrane</keyword>
<dbReference type="EMBL" id="JAPDRK010000005">
    <property type="protein sequence ID" value="KAJ9612207.1"/>
    <property type="molecule type" value="Genomic_DNA"/>
</dbReference>
<feature type="transmembrane region" description="Helical" evidence="6">
    <location>
        <begin position="417"/>
        <end position="435"/>
    </location>
</feature>
<keyword evidence="4 6" id="KW-1133">Transmembrane helix</keyword>
<keyword evidence="5 6" id="KW-0472">Membrane</keyword>
<evidence type="ECO:0000313" key="9">
    <source>
        <dbReference type="Proteomes" id="UP001172673"/>
    </source>
</evidence>
<evidence type="ECO:0000256" key="3">
    <source>
        <dbReference type="ARBA" id="ARBA00022692"/>
    </source>
</evidence>
<evidence type="ECO:0000313" key="8">
    <source>
        <dbReference type="EMBL" id="KAJ9612207.1"/>
    </source>
</evidence>
<evidence type="ECO:0000259" key="7">
    <source>
        <dbReference type="PROSITE" id="PS50850"/>
    </source>
</evidence>
<dbReference type="InterPro" id="IPR011701">
    <property type="entry name" value="MFS"/>
</dbReference>
<feature type="transmembrane region" description="Helical" evidence="6">
    <location>
        <begin position="65"/>
        <end position="89"/>
    </location>
</feature>
<comment type="similarity">
    <text evidence="2">Belongs to the major facilitator superfamily. TCR/Tet family.</text>
</comment>
<reference evidence="8" key="1">
    <citation type="submission" date="2022-10" db="EMBL/GenBank/DDBJ databases">
        <title>Culturing micro-colonial fungi from biological soil crusts in the Mojave desert and describing Neophaeococcomyces mojavensis, and introducing the new genera and species Taxawa tesnikishii.</title>
        <authorList>
            <person name="Kurbessoian T."/>
            <person name="Stajich J.E."/>
        </authorList>
    </citation>
    <scope>NUCLEOTIDE SEQUENCE</scope>
    <source>
        <strain evidence="8">TK_41</strain>
    </source>
</reference>
<feature type="transmembrane region" description="Helical" evidence="6">
    <location>
        <begin position="536"/>
        <end position="554"/>
    </location>
</feature>
<keyword evidence="9" id="KW-1185">Reference proteome</keyword>
<dbReference type="SUPFAM" id="SSF103473">
    <property type="entry name" value="MFS general substrate transporter"/>
    <property type="match status" value="2"/>
</dbReference>
<evidence type="ECO:0000256" key="6">
    <source>
        <dbReference type="SAM" id="Phobius"/>
    </source>
</evidence>
<feature type="transmembrane region" description="Helical" evidence="6">
    <location>
        <begin position="161"/>
        <end position="182"/>
    </location>
</feature>
<dbReference type="Proteomes" id="UP001172673">
    <property type="component" value="Unassembled WGS sequence"/>
</dbReference>
<dbReference type="FunFam" id="1.20.1720.10:FF:000014">
    <property type="entry name" value="MFS drug transporter, putative"/>
    <property type="match status" value="1"/>
</dbReference>
<feature type="transmembrane region" description="Helical" evidence="6">
    <location>
        <begin position="390"/>
        <end position="411"/>
    </location>
</feature>
<feature type="transmembrane region" description="Helical" evidence="6">
    <location>
        <begin position="326"/>
        <end position="343"/>
    </location>
</feature>
<dbReference type="Pfam" id="PF07690">
    <property type="entry name" value="MFS_1"/>
    <property type="match status" value="1"/>
</dbReference>
<dbReference type="InterPro" id="IPR020846">
    <property type="entry name" value="MFS_dom"/>
</dbReference>
<dbReference type="Gene3D" id="1.20.1720.10">
    <property type="entry name" value="Multidrug resistance protein D"/>
    <property type="match status" value="1"/>
</dbReference>
<dbReference type="GO" id="GO:0022857">
    <property type="term" value="F:transmembrane transporter activity"/>
    <property type="evidence" value="ECO:0007669"/>
    <property type="project" value="InterPro"/>
</dbReference>
<evidence type="ECO:0000256" key="2">
    <source>
        <dbReference type="ARBA" id="ARBA00007520"/>
    </source>
</evidence>
<accession>A0AA38XF32</accession>
<dbReference type="PANTHER" id="PTHR23501:SF158">
    <property type="entry name" value="TRANSPORTER, PUTATIVE (AFU_ORTHOLOGUE AFUA_5G14490)-RELATED"/>
    <property type="match status" value="1"/>
</dbReference>
<gene>
    <name evidence="8" type="ORF">H2200_003804</name>
</gene>
<evidence type="ECO:0000256" key="1">
    <source>
        <dbReference type="ARBA" id="ARBA00004141"/>
    </source>
</evidence>
<evidence type="ECO:0000256" key="4">
    <source>
        <dbReference type="ARBA" id="ARBA00022989"/>
    </source>
</evidence>
<dbReference type="AlphaFoldDB" id="A0AA38XF32"/>
<comment type="subcellular location">
    <subcellularLocation>
        <location evidence="1">Membrane</location>
        <topology evidence="1">Multi-pass membrane protein</topology>
    </subcellularLocation>
</comment>
<comment type="caution">
    <text evidence="8">The sequence shown here is derived from an EMBL/GenBank/DDBJ whole genome shotgun (WGS) entry which is preliminary data.</text>
</comment>
<evidence type="ECO:0000256" key="5">
    <source>
        <dbReference type="ARBA" id="ARBA00023136"/>
    </source>
</evidence>
<feature type="transmembrane region" description="Helical" evidence="6">
    <location>
        <begin position="261"/>
        <end position="281"/>
    </location>
</feature>
<organism evidence="8 9">
    <name type="scientific">Cladophialophora chaetospira</name>
    <dbReference type="NCBI Taxonomy" id="386627"/>
    <lineage>
        <taxon>Eukaryota</taxon>
        <taxon>Fungi</taxon>
        <taxon>Dikarya</taxon>
        <taxon>Ascomycota</taxon>
        <taxon>Pezizomycotina</taxon>
        <taxon>Eurotiomycetes</taxon>
        <taxon>Chaetothyriomycetidae</taxon>
        <taxon>Chaetothyriales</taxon>
        <taxon>Herpotrichiellaceae</taxon>
        <taxon>Cladophialophora</taxon>
    </lineage>
</organism>
<dbReference type="GO" id="GO:0005886">
    <property type="term" value="C:plasma membrane"/>
    <property type="evidence" value="ECO:0007669"/>
    <property type="project" value="TreeGrafter"/>
</dbReference>
<dbReference type="PRINTS" id="PR01036">
    <property type="entry name" value="TCRTETB"/>
</dbReference>
<sequence length="601" mass="63803">MASKQASDVGDTIESTELTTIQLPHGSPSLEGPKKVNDSVTATSPEVVAATPHEIVQPRSTFRTFTVMAVLFTTLFIGALNITVVATAVPTICADLNSASGYAWIGAAYVIASSACSPIWAKISDIWGRKPILLIGVAIYFASSIICATSSNMAMLIAGRALQGVGAGGFMTLINIVVSDLFSMRSRALFLGLLHTTFAVAGGVGPVLGGAFTQLLSWRWIFWINLPICGPGFCLLWIFLDVHNPRTKFAEGIKAIDWAGSIAMVGIMVMVLLGLNFGGAAYPWDSPKVICLIAVGAFLAVLFVLNEGRFARHPIMPLGVFRSKSNVACLAIGFIQHFVLNSAEYYLPLYFQAAKEASPLRSGLLLLPLILTEATTGVAAGIYIHQVGRYIELIWVGVILLTLGNGLYIYLTATTPIGTIVAFEIVSGLGVGLLFDPPYIALQALVSQDDIATATATLGFMRNIGVSLSIVIGGVIFQNGMSLQIPTLRASGLPNDLVHTLSGPNAATNINLIATISDQTQKLAVKQAFAWSLRNLWILCTCMAALGLLAAALVTQKELSSEHTETRTGIKKEKEKESAAIVPEAHTAQSALVRDVDVVAV</sequence>
<dbReference type="CDD" id="cd17502">
    <property type="entry name" value="MFS_Azr1_MDR_like"/>
    <property type="match status" value="1"/>
</dbReference>
<dbReference type="PROSITE" id="PS50850">
    <property type="entry name" value="MFS"/>
    <property type="match status" value="1"/>
</dbReference>
<dbReference type="Gene3D" id="1.20.1250.20">
    <property type="entry name" value="MFS general substrate transporter like domains"/>
    <property type="match status" value="1"/>
</dbReference>
<feature type="transmembrane region" description="Helical" evidence="6">
    <location>
        <begin position="189"/>
        <end position="208"/>
    </location>
</feature>
<feature type="domain" description="Major facilitator superfamily (MFS) profile" evidence="7">
    <location>
        <begin position="67"/>
        <end position="559"/>
    </location>
</feature>
<feature type="transmembrane region" description="Helical" evidence="6">
    <location>
        <begin position="220"/>
        <end position="240"/>
    </location>
</feature>
<feature type="transmembrane region" description="Helical" evidence="6">
    <location>
        <begin position="456"/>
        <end position="477"/>
    </location>
</feature>
<name>A0AA38XF32_9EURO</name>
<protein>
    <recommendedName>
        <fullName evidence="7">Major facilitator superfamily (MFS) profile domain-containing protein</fullName>
    </recommendedName>
</protein>
<feature type="transmembrane region" description="Helical" evidence="6">
    <location>
        <begin position="287"/>
        <end position="305"/>
    </location>
</feature>
<feature type="transmembrane region" description="Helical" evidence="6">
    <location>
        <begin position="132"/>
        <end position="155"/>
    </location>
</feature>
<dbReference type="InterPro" id="IPR036259">
    <property type="entry name" value="MFS_trans_sf"/>
</dbReference>
<feature type="transmembrane region" description="Helical" evidence="6">
    <location>
        <begin position="101"/>
        <end position="120"/>
    </location>
</feature>
<proteinExistence type="inferred from homology"/>
<dbReference type="PANTHER" id="PTHR23501">
    <property type="entry name" value="MAJOR FACILITATOR SUPERFAMILY"/>
    <property type="match status" value="1"/>
</dbReference>